<keyword evidence="2" id="KW-0812">Transmembrane</keyword>
<dbReference type="EMBL" id="JAERRF010000003">
    <property type="protein sequence ID" value="MBL1096248.1"/>
    <property type="molecule type" value="Genomic_DNA"/>
</dbReference>
<name>A0ABS1N898_9ACTN</name>
<evidence type="ECO:0000313" key="4">
    <source>
        <dbReference type="Proteomes" id="UP000634229"/>
    </source>
</evidence>
<keyword evidence="2" id="KW-1133">Transmembrane helix</keyword>
<feature type="region of interest" description="Disordered" evidence="1">
    <location>
        <begin position="189"/>
        <end position="213"/>
    </location>
</feature>
<evidence type="ECO:0000256" key="1">
    <source>
        <dbReference type="SAM" id="MobiDB-lite"/>
    </source>
</evidence>
<proteinExistence type="predicted"/>
<feature type="region of interest" description="Disordered" evidence="1">
    <location>
        <begin position="226"/>
        <end position="247"/>
    </location>
</feature>
<feature type="compositionally biased region" description="Polar residues" evidence="1">
    <location>
        <begin position="189"/>
        <end position="201"/>
    </location>
</feature>
<sequence length="320" mass="33074">MTSSTDTDEHPDVAEISALTEGLLSPSRTVDVRTHLDGCVLCADVRSSLDEIRSLLGTLPGPVQMPADVAGRIDAALAAEALLDATAPEASEGRTDVSRETPEPSASPQQVSRETAEDSDHAAGASKPSVTADRPAGRPRGATGPGRGSTGPGARSGRTRRWPRILLGSACAVAVIGLGTFFIQEATSGDGTGSGPNANRNSTEHQDTVSAGTLKDRVHEMLTDRKTAASPGGPYKGTPDVPLRAEDPKVPSCVQKGIGRTEPALAAQQDTYDGKAAYIVVLPHPSDSSRVDAFVIDASCVSSSPSSTGKLLETRTYPRG</sequence>
<feature type="compositionally biased region" description="Basic and acidic residues" evidence="1">
    <location>
        <begin position="91"/>
        <end position="102"/>
    </location>
</feature>
<gene>
    <name evidence="3" type="ORF">JK363_06135</name>
</gene>
<protein>
    <recommendedName>
        <fullName evidence="5">Zinc-finger domain-containing protein</fullName>
    </recommendedName>
</protein>
<comment type="caution">
    <text evidence="3">The sequence shown here is derived from an EMBL/GenBank/DDBJ whole genome shotgun (WGS) entry which is preliminary data.</text>
</comment>
<reference evidence="3 4" key="1">
    <citation type="submission" date="2021-01" db="EMBL/GenBank/DDBJ databases">
        <title>WGS of actinomycetes isolated from Thailand.</title>
        <authorList>
            <person name="Thawai C."/>
        </authorList>
    </citation>
    <scope>NUCLEOTIDE SEQUENCE [LARGE SCALE GENOMIC DNA]</scope>
    <source>
        <strain evidence="3 4">CA1R205</strain>
    </source>
</reference>
<evidence type="ECO:0008006" key="5">
    <source>
        <dbReference type="Google" id="ProtNLM"/>
    </source>
</evidence>
<organism evidence="3 4">
    <name type="scientific">Streptomyces coffeae</name>
    <dbReference type="NCBI Taxonomy" id="621382"/>
    <lineage>
        <taxon>Bacteria</taxon>
        <taxon>Bacillati</taxon>
        <taxon>Actinomycetota</taxon>
        <taxon>Actinomycetes</taxon>
        <taxon>Kitasatosporales</taxon>
        <taxon>Streptomycetaceae</taxon>
        <taxon>Streptomyces</taxon>
    </lineage>
</organism>
<feature type="region of interest" description="Disordered" evidence="1">
    <location>
        <begin position="86"/>
        <end position="161"/>
    </location>
</feature>
<evidence type="ECO:0000256" key="2">
    <source>
        <dbReference type="SAM" id="Phobius"/>
    </source>
</evidence>
<keyword evidence="4" id="KW-1185">Reference proteome</keyword>
<dbReference type="RefSeq" id="WP_201872209.1">
    <property type="nucleotide sequence ID" value="NZ_JAERRF010000003.1"/>
</dbReference>
<feature type="transmembrane region" description="Helical" evidence="2">
    <location>
        <begin position="165"/>
        <end position="183"/>
    </location>
</feature>
<accession>A0ABS1N898</accession>
<feature type="compositionally biased region" description="Low complexity" evidence="1">
    <location>
        <begin position="131"/>
        <end position="142"/>
    </location>
</feature>
<feature type="compositionally biased region" description="Polar residues" evidence="1">
    <location>
        <begin position="104"/>
        <end position="113"/>
    </location>
</feature>
<keyword evidence="2" id="KW-0472">Membrane</keyword>
<evidence type="ECO:0000313" key="3">
    <source>
        <dbReference type="EMBL" id="MBL1096248.1"/>
    </source>
</evidence>
<dbReference type="Proteomes" id="UP000634229">
    <property type="component" value="Unassembled WGS sequence"/>
</dbReference>